<sequence length="895" mass="97146">MARRPSTISVASFASSKGVPGSSKSPAPPQALSLALSPSASASKLPRSASASHSTNGLYSSKSQNGITHFDPDDLFTKCTIAEVKAKQVQLRADAEAKQEELRIMVGERYRDLLQASTSIIAISKSAHRVQEALDETRTAIREQEQPPEAKRSAQGSKEDAHLQTLQVLSAHIKLLLDAPEHLWRLIERERYFQAAWLFLLARVIHRALQADEESWINQGINVLDQFPLIQRQWETVSHFRTQIIHKATLSLRVYDRTAEDTCATLLTLHILDSRPLTDTLATYLTQRSRTLSTLLSKIGDVPSSSTPQVNGANASKASRVVKTSLQTALEVIVATITTARSIFYGSPSLAAHVLEYIQSDSHSSPTPTLPKELLLTTQELLSALPSSTYFAILPPAIKSYKPYVDLSSPSSSLPSSILHQKLAAWFAEAQGSLGSATERWIRSVRGVKGVWGVRCAVKTWLSGDGGKDLKESERVALGKAVDGVLRDQIVEIWRGVLGEAEREFTKEVQGMTEGGSSVEDFSALNDLYKLVPVPPPPAPNSPPSAFDKPFQKYREGLRQRLSPSRLGVLEKCAGKMRGDFARIEEDDAGDGTLTAELSEAYQPEAAALCTRVIAVLKAAVDSLTVKSDTAEATPGLIFVARVANDLASPSSNFVQNVGCDETVAHDFREQAQAIFDRAIARWEGHAVSHAIEKYTDAISISTSTKSSQSRPASPSSALTVSLFALSSAIHNLGLSHHPARLGALVPGVLGTFCAAFTSATNPNPWQVQTLHDALFLRRLSRTWEDQTGDCIAAVHTLDKAISKARSLFDADVASGLGEHDPERSAAEHLMRTQLMLGVLLPQVPPPSLAEKDEAKDKMSPLLVYGVPVVDAQFRSAVELAKPSTRFGLLLVETR</sequence>
<comment type="caution">
    <text evidence="1">The sequence shown here is derived from an EMBL/GenBank/DDBJ whole genome shotgun (WGS) entry which is preliminary data.</text>
</comment>
<gene>
    <name evidence="1" type="ORF">BV22DRAFT_1109288</name>
</gene>
<evidence type="ECO:0000313" key="1">
    <source>
        <dbReference type="EMBL" id="KAH7930426.1"/>
    </source>
</evidence>
<keyword evidence="2" id="KW-1185">Reference proteome</keyword>
<evidence type="ECO:0000313" key="2">
    <source>
        <dbReference type="Proteomes" id="UP000790709"/>
    </source>
</evidence>
<organism evidence="1 2">
    <name type="scientific">Leucogyrophana mollusca</name>
    <dbReference type="NCBI Taxonomy" id="85980"/>
    <lineage>
        <taxon>Eukaryota</taxon>
        <taxon>Fungi</taxon>
        <taxon>Dikarya</taxon>
        <taxon>Basidiomycota</taxon>
        <taxon>Agaricomycotina</taxon>
        <taxon>Agaricomycetes</taxon>
        <taxon>Agaricomycetidae</taxon>
        <taxon>Boletales</taxon>
        <taxon>Boletales incertae sedis</taxon>
        <taxon>Leucogyrophana</taxon>
    </lineage>
</organism>
<reference evidence="1" key="1">
    <citation type="journal article" date="2021" name="New Phytol.">
        <title>Evolutionary innovations through gain and loss of genes in the ectomycorrhizal Boletales.</title>
        <authorList>
            <person name="Wu G."/>
            <person name="Miyauchi S."/>
            <person name="Morin E."/>
            <person name="Kuo A."/>
            <person name="Drula E."/>
            <person name="Varga T."/>
            <person name="Kohler A."/>
            <person name="Feng B."/>
            <person name="Cao Y."/>
            <person name="Lipzen A."/>
            <person name="Daum C."/>
            <person name="Hundley H."/>
            <person name="Pangilinan J."/>
            <person name="Johnson J."/>
            <person name="Barry K."/>
            <person name="LaButti K."/>
            <person name="Ng V."/>
            <person name="Ahrendt S."/>
            <person name="Min B."/>
            <person name="Choi I.G."/>
            <person name="Park H."/>
            <person name="Plett J.M."/>
            <person name="Magnuson J."/>
            <person name="Spatafora J.W."/>
            <person name="Nagy L.G."/>
            <person name="Henrissat B."/>
            <person name="Grigoriev I.V."/>
            <person name="Yang Z.L."/>
            <person name="Xu J."/>
            <person name="Martin F.M."/>
        </authorList>
    </citation>
    <scope>NUCLEOTIDE SEQUENCE</scope>
    <source>
        <strain evidence="1">KUC20120723A-06</strain>
    </source>
</reference>
<accession>A0ACB8BWT4</accession>
<dbReference type="EMBL" id="MU266332">
    <property type="protein sequence ID" value="KAH7930426.1"/>
    <property type="molecule type" value="Genomic_DNA"/>
</dbReference>
<proteinExistence type="predicted"/>
<dbReference type="Proteomes" id="UP000790709">
    <property type="component" value="Unassembled WGS sequence"/>
</dbReference>
<name>A0ACB8BWT4_9AGAM</name>
<protein>
    <submittedName>
        <fullName evidence="1">Uncharacterized protein</fullName>
    </submittedName>
</protein>